<comment type="catalytic activity">
    <reaction evidence="5">
        <text>N-terminal L-alanyl-[ribosomal protein bS18] + acetyl-CoA = N-terminal N(alpha)-acetyl-L-alanyl-[ribosomal protein bS18] + CoA + H(+)</text>
        <dbReference type="Rhea" id="RHEA:43756"/>
        <dbReference type="Rhea" id="RHEA-COMP:10676"/>
        <dbReference type="Rhea" id="RHEA-COMP:10677"/>
        <dbReference type="ChEBI" id="CHEBI:15378"/>
        <dbReference type="ChEBI" id="CHEBI:57287"/>
        <dbReference type="ChEBI" id="CHEBI:57288"/>
        <dbReference type="ChEBI" id="CHEBI:64718"/>
        <dbReference type="ChEBI" id="CHEBI:83683"/>
        <dbReference type="EC" id="2.3.1.266"/>
    </reaction>
</comment>
<feature type="domain" description="N-acetyltransferase" evidence="6">
    <location>
        <begin position="10"/>
        <end position="155"/>
    </location>
</feature>
<keyword evidence="8" id="KW-1185">Reference proteome</keyword>
<evidence type="ECO:0000313" key="7">
    <source>
        <dbReference type="EMBL" id="RFA37999.1"/>
    </source>
</evidence>
<keyword evidence="3 5" id="KW-0808">Transferase</keyword>
<evidence type="ECO:0000256" key="4">
    <source>
        <dbReference type="ARBA" id="ARBA00023315"/>
    </source>
</evidence>
<dbReference type="AlphaFoldDB" id="A0A3E0X054"/>
<dbReference type="Proteomes" id="UP000256763">
    <property type="component" value="Unassembled WGS sequence"/>
</dbReference>
<feature type="active site" description="Proton acceptor" evidence="5">
    <location>
        <position position="111"/>
    </location>
</feature>
<protein>
    <recommendedName>
        <fullName evidence="5">[Ribosomal protein bS18]-alanine N-acetyltransferase</fullName>
        <ecNumber evidence="5">2.3.1.266</ecNumber>
    </recommendedName>
</protein>
<dbReference type="GO" id="GO:0005737">
    <property type="term" value="C:cytoplasm"/>
    <property type="evidence" value="ECO:0007669"/>
    <property type="project" value="UniProtKB-SubCell"/>
</dbReference>
<dbReference type="PANTHER" id="PTHR43420">
    <property type="entry name" value="ACETYLTRANSFERASE"/>
    <property type="match status" value="1"/>
</dbReference>
<organism evidence="7 8">
    <name type="scientific">Alkalilimnicola ehrlichii</name>
    <dbReference type="NCBI Taxonomy" id="351052"/>
    <lineage>
        <taxon>Bacteria</taxon>
        <taxon>Pseudomonadati</taxon>
        <taxon>Pseudomonadota</taxon>
        <taxon>Gammaproteobacteria</taxon>
        <taxon>Chromatiales</taxon>
        <taxon>Ectothiorhodospiraceae</taxon>
        <taxon>Alkalilimnicola</taxon>
    </lineage>
</organism>
<comment type="caution">
    <text evidence="7">The sequence shown here is derived from an EMBL/GenBank/DDBJ whole genome shotgun (WGS) entry which is preliminary data.</text>
</comment>
<sequence length="160" mass="17965">MNANLDRLSYRIRSMQSMDVKAVFTIEQAAYPYPWTEGIFRDCLKVGYRCEVCVVDERIAGYVVWSLVAGEGHVLNLCVDPAYQGRGLGRVLLRHMVAQAERAGADVLFLEVRPSNKPALRLYDSEGFGEIDRRKNYYPADQGREDAVVMARYIVGAGPA</sequence>
<feature type="active site" description="Proton donor" evidence="5">
    <location>
        <position position="123"/>
    </location>
</feature>
<accession>A0A3E0X054</accession>
<dbReference type="InterPro" id="IPR016181">
    <property type="entry name" value="Acyl_CoA_acyltransferase"/>
</dbReference>
<dbReference type="SUPFAM" id="SSF55729">
    <property type="entry name" value="Acyl-CoA N-acyltransferases (Nat)"/>
    <property type="match status" value="1"/>
</dbReference>
<evidence type="ECO:0000256" key="2">
    <source>
        <dbReference type="ARBA" id="ARBA00022490"/>
    </source>
</evidence>
<dbReference type="EMBL" id="NFZW01000005">
    <property type="protein sequence ID" value="RFA37999.1"/>
    <property type="molecule type" value="Genomic_DNA"/>
</dbReference>
<keyword evidence="4 5" id="KW-0012">Acyltransferase</keyword>
<gene>
    <name evidence="5" type="primary">rimI</name>
    <name evidence="7" type="ORF">CAL65_06460</name>
</gene>
<comment type="similarity">
    <text evidence="1 5">Belongs to the acetyltransferase family. RimI subfamily.</text>
</comment>
<evidence type="ECO:0000259" key="6">
    <source>
        <dbReference type="PROSITE" id="PS51186"/>
    </source>
</evidence>
<dbReference type="NCBIfam" id="TIGR01575">
    <property type="entry name" value="rimI"/>
    <property type="match status" value="1"/>
</dbReference>
<keyword evidence="2 5" id="KW-0963">Cytoplasm</keyword>
<reference evidence="8" key="1">
    <citation type="submission" date="2017-05" db="EMBL/GenBank/DDBJ databases">
        <authorList>
            <person name="Sharma S."/>
            <person name="Sidhu C."/>
            <person name="Pinnaka A.K."/>
        </authorList>
    </citation>
    <scope>NUCLEOTIDE SEQUENCE [LARGE SCALE GENOMIC DNA]</scope>
    <source>
        <strain evidence="8">AK93</strain>
    </source>
</reference>
<name>A0A3E0X054_9GAMM</name>
<dbReference type="GO" id="GO:0008999">
    <property type="term" value="F:protein-N-terminal-alanine acetyltransferase activity"/>
    <property type="evidence" value="ECO:0007669"/>
    <property type="project" value="UniProtKB-UniRule"/>
</dbReference>
<evidence type="ECO:0000256" key="1">
    <source>
        <dbReference type="ARBA" id="ARBA00005395"/>
    </source>
</evidence>
<comment type="caution">
    <text evidence="5">Lacks conserved residue(s) required for the propagation of feature annotation.</text>
</comment>
<dbReference type="Pfam" id="PF00583">
    <property type="entry name" value="Acetyltransf_1"/>
    <property type="match status" value="1"/>
</dbReference>
<evidence type="ECO:0000256" key="5">
    <source>
        <dbReference type="HAMAP-Rule" id="MF_02210"/>
    </source>
</evidence>
<evidence type="ECO:0000256" key="3">
    <source>
        <dbReference type="ARBA" id="ARBA00022679"/>
    </source>
</evidence>
<feature type="binding site" evidence="5">
    <location>
        <position position="116"/>
    </location>
    <ligand>
        <name>acetyl-CoA</name>
        <dbReference type="ChEBI" id="CHEBI:57288"/>
    </ligand>
</feature>
<dbReference type="InterPro" id="IPR050680">
    <property type="entry name" value="YpeA/RimI_acetyltransf"/>
</dbReference>
<dbReference type="PANTHER" id="PTHR43420:SF51">
    <property type="entry name" value="PEPTIDYL-LYSINE N-ACETYLTRANSFERASE YIAC"/>
    <property type="match status" value="1"/>
</dbReference>
<comment type="subcellular location">
    <subcellularLocation>
        <location evidence="5">Cytoplasm</location>
    </subcellularLocation>
</comment>
<dbReference type="InterPro" id="IPR006464">
    <property type="entry name" value="AcTrfase_RimI/Ard1"/>
</dbReference>
<dbReference type="PROSITE" id="PS51186">
    <property type="entry name" value="GNAT"/>
    <property type="match status" value="1"/>
</dbReference>
<evidence type="ECO:0000313" key="8">
    <source>
        <dbReference type="Proteomes" id="UP000256763"/>
    </source>
</evidence>
<dbReference type="EC" id="2.3.1.266" evidence="5"/>
<comment type="function">
    <text evidence="5">Acetylates the N-terminal alanine of ribosomal protein bS18.</text>
</comment>
<proteinExistence type="inferred from homology"/>
<dbReference type="InterPro" id="IPR000182">
    <property type="entry name" value="GNAT_dom"/>
</dbReference>
<dbReference type="CDD" id="cd04301">
    <property type="entry name" value="NAT_SF"/>
    <property type="match status" value="1"/>
</dbReference>
<dbReference type="Gene3D" id="3.40.630.30">
    <property type="match status" value="1"/>
</dbReference>
<dbReference type="InterPro" id="IPR043690">
    <property type="entry name" value="RimI"/>
</dbReference>
<dbReference type="HAMAP" id="MF_02210">
    <property type="entry name" value="RimI"/>
    <property type="match status" value="1"/>
</dbReference>